<keyword evidence="14" id="KW-0342">GTP-binding</keyword>
<organism evidence="22 23">
    <name type="scientific">Euphydryas editha</name>
    <name type="common">Edith's checkerspot</name>
    <dbReference type="NCBI Taxonomy" id="104508"/>
    <lineage>
        <taxon>Eukaryota</taxon>
        <taxon>Metazoa</taxon>
        <taxon>Ecdysozoa</taxon>
        <taxon>Arthropoda</taxon>
        <taxon>Hexapoda</taxon>
        <taxon>Insecta</taxon>
        <taxon>Pterygota</taxon>
        <taxon>Neoptera</taxon>
        <taxon>Endopterygota</taxon>
        <taxon>Lepidoptera</taxon>
        <taxon>Glossata</taxon>
        <taxon>Ditrysia</taxon>
        <taxon>Papilionoidea</taxon>
        <taxon>Nymphalidae</taxon>
        <taxon>Nymphalinae</taxon>
        <taxon>Euphydryas</taxon>
    </lineage>
</organism>
<dbReference type="EMBL" id="CAKOGL010000020">
    <property type="protein sequence ID" value="CAH2098576.1"/>
    <property type="molecule type" value="Genomic_DNA"/>
</dbReference>
<dbReference type="Pfam" id="PF00350">
    <property type="entry name" value="Dynamin_N"/>
    <property type="match status" value="1"/>
</dbReference>
<evidence type="ECO:0000259" key="21">
    <source>
        <dbReference type="PROSITE" id="PS51718"/>
    </source>
</evidence>
<dbReference type="GO" id="GO:0008289">
    <property type="term" value="F:lipid binding"/>
    <property type="evidence" value="ECO:0007669"/>
    <property type="project" value="UniProtKB-KW"/>
</dbReference>
<keyword evidence="6" id="KW-0547">Nucleotide-binding</keyword>
<dbReference type="PROSITE" id="PS51718">
    <property type="entry name" value="G_DYNAMIN_2"/>
    <property type="match status" value="1"/>
</dbReference>
<feature type="region of interest" description="Disordered" evidence="20">
    <location>
        <begin position="1367"/>
        <end position="1386"/>
    </location>
</feature>
<dbReference type="SUPFAM" id="SSF52540">
    <property type="entry name" value="P-loop containing nucleoside triphosphate hydrolases"/>
    <property type="match status" value="1"/>
</dbReference>
<keyword evidence="4" id="KW-0812">Transmembrane</keyword>
<feature type="coiled-coil region" evidence="19">
    <location>
        <begin position="190"/>
        <end position="242"/>
    </location>
</feature>
<protein>
    <recommendedName>
        <fullName evidence="17">Dynamin-like GTPase OPA1, mitochondrial</fullName>
        <ecNumber evidence="3">3.6.5.5</ecNumber>
    </recommendedName>
</protein>
<evidence type="ECO:0000256" key="18">
    <source>
        <dbReference type="ARBA" id="ARBA00048040"/>
    </source>
</evidence>
<feature type="compositionally biased region" description="Low complexity" evidence="20">
    <location>
        <begin position="1370"/>
        <end position="1383"/>
    </location>
</feature>
<dbReference type="GO" id="GO:0005758">
    <property type="term" value="C:mitochondrial intermembrane space"/>
    <property type="evidence" value="ECO:0007669"/>
    <property type="project" value="UniProtKB-SubCell"/>
</dbReference>
<dbReference type="InterPro" id="IPR045817">
    <property type="entry name" value="OPA1_C"/>
</dbReference>
<dbReference type="GO" id="GO:0008017">
    <property type="term" value="F:microtubule binding"/>
    <property type="evidence" value="ECO:0007669"/>
    <property type="project" value="TreeGrafter"/>
</dbReference>
<keyword evidence="8" id="KW-0378">Hydrolase</keyword>
<evidence type="ECO:0000256" key="7">
    <source>
        <dbReference type="ARBA" id="ARBA00022792"/>
    </source>
</evidence>
<evidence type="ECO:0000256" key="20">
    <source>
        <dbReference type="SAM" id="MobiDB-lite"/>
    </source>
</evidence>
<dbReference type="Gene3D" id="3.40.50.300">
    <property type="entry name" value="P-loop containing nucleotide triphosphate hydrolases"/>
    <property type="match status" value="1"/>
</dbReference>
<evidence type="ECO:0000313" key="22">
    <source>
        <dbReference type="EMBL" id="CAH2098576.1"/>
    </source>
</evidence>
<evidence type="ECO:0000256" key="16">
    <source>
        <dbReference type="ARBA" id="ARBA00023157"/>
    </source>
</evidence>
<dbReference type="FunFam" id="3.40.50.300:FF:000171">
    <property type="entry name" value="Dynamin-like 120 kDa protein, mitochondrial"/>
    <property type="match status" value="1"/>
</dbReference>
<dbReference type="GO" id="GO:0005874">
    <property type="term" value="C:microtubule"/>
    <property type="evidence" value="ECO:0007669"/>
    <property type="project" value="TreeGrafter"/>
</dbReference>
<evidence type="ECO:0000256" key="15">
    <source>
        <dbReference type="ARBA" id="ARBA00023136"/>
    </source>
</evidence>
<dbReference type="InterPro" id="IPR001401">
    <property type="entry name" value="Dynamin_GTPase"/>
</dbReference>
<keyword evidence="7" id="KW-0999">Mitochondrion inner membrane</keyword>
<dbReference type="GO" id="GO:0003924">
    <property type="term" value="F:GTPase activity"/>
    <property type="evidence" value="ECO:0007669"/>
    <property type="project" value="InterPro"/>
</dbReference>
<accession>A0AAU9UHS0</accession>
<dbReference type="CDD" id="cd08771">
    <property type="entry name" value="DLP_1"/>
    <property type="match status" value="1"/>
</dbReference>
<evidence type="ECO:0000256" key="8">
    <source>
        <dbReference type="ARBA" id="ARBA00022801"/>
    </source>
</evidence>
<dbReference type="GO" id="GO:0005525">
    <property type="term" value="F:GTP binding"/>
    <property type="evidence" value="ECO:0007669"/>
    <property type="project" value="UniProtKB-KW"/>
</dbReference>
<keyword evidence="12" id="KW-0446">Lipid-binding</keyword>
<keyword evidence="9" id="KW-0809">Transit peptide</keyword>
<comment type="subcellular location">
    <subcellularLocation>
        <location evidence="1">Mitochondrion inner membrane</location>
        <topology evidence="1">Single-pass membrane protein</topology>
    </subcellularLocation>
    <subcellularLocation>
        <location evidence="2">Mitochondrion intermembrane space</location>
    </subcellularLocation>
</comment>
<comment type="caution">
    <text evidence="22">The sequence shown here is derived from an EMBL/GenBank/DDBJ whole genome shotgun (WGS) entry which is preliminary data.</text>
</comment>
<evidence type="ECO:0000256" key="3">
    <source>
        <dbReference type="ARBA" id="ARBA00011980"/>
    </source>
</evidence>
<comment type="catalytic activity">
    <reaction evidence="18">
        <text>GTP + H2O = GDP + phosphate + H(+)</text>
        <dbReference type="Rhea" id="RHEA:19669"/>
        <dbReference type="ChEBI" id="CHEBI:15377"/>
        <dbReference type="ChEBI" id="CHEBI:15378"/>
        <dbReference type="ChEBI" id="CHEBI:37565"/>
        <dbReference type="ChEBI" id="CHEBI:43474"/>
        <dbReference type="ChEBI" id="CHEBI:58189"/>
        <dbReference type="EC" id="3.6.5.5"/>
    </reaction>
</comment>
<feature type="compositionally biased region" description="Low complexity" evidence="20">
    <location>
        <begin position="1268"/>
        <end position="1281"/>
    </location>
</feature>
<dbReference type="PRINTS" id="PR00195">
    <property type="entry name" value="DYNAMIN"/>
</dbReference>
<dbReference type="Pfam" id="PF19434">
    <property type="entry name" value="OPA1_C"/>
    <property type="match status" value="2"/>
</dbReference>
<feature type="compositionally biased region" description="Low complexity" evidence="20">
    <location>
        <begin position="1064"/>
        <end position="1077"/>
    </location>
</feature>
<dbReference type="InterPro" id="IPR030381">
    <property type="entry name" value="G_DYNAMIN_dom"/>
</dbReference>
<evidence type="ECO:0000256" key="17">
    <source>
        <dbReference type="ARBA" id="ARBA00044791"/>
    </source>
</evidence>
<reference evidence="22" key="1">
    <citation type="submission" date="2022-03" db="EMBL/GenBank/DDBJ databases">
        <authorList>
            <person name="Tunstrom K."/>
        </authorList>
    </citation>
    <scope>NUCLEOTIDE SEQUENCE</scope>
</reference>
<dbReference type="GO" id="GO:0048312">
    <property type="term" value="P:intracellular distribution of mitochondria"/>
    <property type="evidence" value="ECO:0007669"/>
    <property type="project" value="TreeGrafter"/>
</dbReference>
<feature type="region of interest" description="Disordered" evidence="20">
    <location>
        <begin position="1162"/>
        <end position="1182"/>
    </location>
</feature>
<feature type="compositionally biased region" description="Low complexity" evidence="20">
    <location>
        <begin position="1166"/>
        <end position="1179"/>
    </location>
</feature>
<evidence type="ECO:0000256" key="2">
    <source>
        <dbReference type="ARBA" id="ARBA00004569"/>
    </source>
</evidence>
<dbReference type="Proteomes" id="UP001153954">
    <property type="component" value="Unassembled WGS sequence"/>
</dbReference>
<evidence type="ECO:0000256" key="19">
    <source>
        <dbReference type="SAM" id="Coils"/>
    </source>
</evidence>
<evidence type="ECO:0000256" key="5">
    <source>
        <dbReference type="ARBA" id="ARBA00022703"/>
    </source>
</evidence>
<keyword evidence="15" id="KW-0472">Membrane</keyword>
<feature type="domain" description="Dynamin-type G" evidence="21">
    <location>
        <begin position="273"/>
        <end position="549"/>
    </location>
</feature>
<dbReference type="PANTHER" id="PTHR11566:SF67">
    <property type="entry name" value="DYNAMIN-LIKE 120 KDA PROTEIN, MITOCHONDRIAL"/>
    <property type="match status" value="1"/>
</dbReference>
<feature type="region of interest" description="Disordered" evidence="20">
    <location>
        <begin position="857"/>
        <end position="876"/>
    </location>
</feature>
<dbReference type="GO" id="GO:0008053">
    <property type="term" value="P:mitochondrial fusion"/>
    <property type="evidence" value="ECO:0007669"/>
    <property type="project" value="TreeGrafter"/>
</dbReference>
<name>A0AAU9UHS0_EUPED</name>
<keyword evidence="5" id="KW-0053">Apoptosis</keyword>
<feature type="region of interest" description="Disordered" evidence="20">
    <location>
        <begin position="1264"/>
        <end position="1284"/>
    </location>
</feature>
<evidence type="ECO:0000256" key="11">
    <source>
        <dbReference type="ARBA" id="ARBA00023054"/>
    </source>
</evidence>
<sequence>MSRILNHRMRSSLKKPSFTVVDKRAVAFSIYTGRSLLLHKPIDPNHIPRRKYGMLVARAVRGMLKIRYLLLGGAVGGGMTLNKKYVEWKDGLPDMGWLNDLLPDNDQWDKFTTTLINAKDMIGDQLQIDPRLREAGLARASELRGWLAQRYEDAVAAAAVNNATSAIEPAPKIVNNLQSKPSPAAATGQAQTEFEEKAAYEKRVHALQQEVLSLQARYQRELQRLEQENRELRQQNMLLRQGRQPPAKKMKRSLIDMYSAVLDELAGWEAGEAGRLPRVVVVGDQSAGKTSVLEMIAQARIFPRGAGEMCTRAPVKVTLSEGPYHVAQFNDSSREFDLNKESDLADLRKEVEMRMRTSVRGGRTVSTDVIAMSVRGPGLPRMVLVDLPGVISTQTVDMAADTREAIKQMTKQYMDNPNAIILCIQDGSVDAERSNVTDLVASCDPQGKRTIFVLTKVDLAEENLANPNRIRRILEGKLFPMKALGYYAVVTGRSRKDDSIQSIREYEERFFSSSKLFKTGMVSAAQVTTRNLAMGVAECFWRMVRDSVEQQADAFKAMRFNLETEWKNTFPRQRELDRDELFERARAELLDQSAELSAVPAADWERRLLAALWASAAERVFSGIYLPAAAQAHDDVDKFNTSVDIKLREWAEGELAASAVSAGRAALRAEFEELLARAGDSDPVYEPVKRAAVDEALARHHWEERALDVLRVLQLTALQDGCVRSRADWDAAVELMDDALRERLAGTEAQLRELTGPGLRERWLRWRSPTEEQARRAHVRSELEQLGSARPHLSYDEVYSILRQPYRGAGAPRARALRAGAAGLRAPAPLLRRGILYLETALPRSRRAARTCAPSWSSWAPRARTSPTTSPTEEQARRAHVRSELEQLGSARPHLSYDEVYSILRQPYRGAGAPRARALRAGAAGLRAPAPLLRRGILYLETALPRSRRAARTCAPSWSSWAPRARTSPTTSPTEEQARRAHVRSELEQLGSARPHLSYDEVYSILRQPYRGAGAPRARALRAGAAGLRAPAPLLRRGILYLETALPRSRRAARTCAPSWSSWAPRARTSPTTSPTEEQARRAHVRSELEQLGSARPHLSYDEVYSILRQPYRGAGAPRARALRAGAAGLRAPAPLLRRGILYLETALPRSRRAARTCAPSWSSWAPRARTSPTTSPTEEQARRAHVRSELEQLGSARPHLSYDEVYSILRQPYRGAGAPRARALRAGAAGLRAPAPLLRRGILYLETALPRSRRAARTCAPSWSSWAPRARTSPTTSPTEEQARRAHVRSELEQLGSARPHLSYDEVYSILRQPYRGAGAPRARALRAGAAGLRAPAPLLRRGILYLETALPRSRRAARTCAPSWSSWAPRARTSPTTSPTEEQARRAHVRSELEQLGSARPHLSYDEVVAVRDNLRRRGIEVDNEYIRETWKPVYLRNFLQRAQSRARDCKKSFYLYSQQNGAEKECSEVVMFWRVCGALRASANALRQQICNREAARLDRELREVLDEMAADPDLKKKLLSGRRVELAEELKRVRQVQEKLEEFIEALNKEK</sequence>
<evidence type="ECO:0000256" key="1">
    <source>
        <dbReference type="ARBA" id="ARBA00004434"/>
    </source>
</evidence>
<feature type="region of interest" description="Disordered" evidence="20">
    <location>
        <begin position="958"/>
        <end position="978"/>
    </location>
</feature>
<proteinExistence type="predicted"/>
<evidence type="ECO:0000256" key="4">
    <source>
        <dbReference type="ARBA" id="ARBA00022692"/>
    </source>
</evidence>
<keyword evidence="10" id="KW-1133">Transmembrane helix</keyword>
<keyword evidence="23" id="KW-1185">Reference proteome</keyword>
<evidence type="ECO:0000256" key="12">
    <source>
        <dbReference type="ARBA" id="ARBA00023121"/>
    </source>
</evidence>
<evidence type="ECO:0000256" key="13">
    <source>
        <dbReference type="ARBA" id="ARBA00023128"/>
    </source>
</evidence>
<dbReference type="InterPro" id="IPR022812">
    <property type="entry name" value="Dynamin"/>
</dbReference>
<dbReference type="GO" id="GO:0000266">
    <property type="term" value="P:mitochondrial fission"/>
    <property type="evidence" value="ECO:0007669"/>
    <property type="project" value="TreeGrafter"/>
</dbReference>
<dbReference type="GO" id="GO:0006915">
    <property type="term" value="P:apoptotic process"/>
    <property type="evidence" value="ECO:0007669"/>
    <property type="project" value="UniProtKB-KW"/>
</dbReference>
<dbReference type="GO" id="GO:0016559">
    <property type="term" value="P:peroxisome fission"/>
    <property type="evidence" value="ECO:0007669"/>
    <property type="project" value="TreeGrafter"/>
</dbReference>
<keyword evidence="11 19" id="KW-0175">Coiled coil</keyword>
<keyword evidence="16" id="KW-1015">Disulfide bond</keyword>
<evidence type="ECO:0000256" key="6">
    <source>
        <dbReference type="ARBA" id="ARBA00022741"/>
    </source>
</evidence>
<dbReference type="PANTHER" id="PTHR11566">
    <property type="entry name" value="DYNAMIN"/>
    <property type="match status" value="1"/>
</dbReference>
<feature type="coiled-coil region" evidence="19">
    <location>
        <begin position="1491"/>
        <end position="1554"/>
    </location>
</feature>
<evidence type="ECO:0000256" key="14">
    <source>
        <dbReference type="ARBA" id="ARBA00023134"/>
    </source>
</evidence>
<feature type="compositionally biased region" description="Low complexity" evidence="20">
    <location>
        <begin position="860"/>
        <end position="873"/>
    </location>
</feature>
<keyword evidence="13" id="KW-0496">Mitochondrion</keyword>
<evidence type="ECO:0000256" key="10">
    <source>
        <dbReference type="ARBA" id="ARBA00022989"/>
    </source>
</evidence>
<dbReference type="InterPro" id="IPR045063">
    <property type="entry name" value="Dynamin_N"/>
</dbReference>
<feature type="compositionally biased region" description="Low complexity" evidence="20">
    <location>
        <begin position="962"/>
        <end position="975"/>
    </location>
</feature>
<feature type="region of interest" description="Disordered" evidence="20">
    <location>
        <begin position="1060"/>
        <end position="1080"/>
    </location>
</feature>
<dbReference type="InterPro" id="IPR027417">
    <property type="entry name" value="P-loop_NTPase"/>
</dbReference>
<dbReference type="EC" id="3.6.5.5" evidence="3"/>
<dbReference type="GO" id="GO:0005743">
    <property type="term" value="C:mitochondrial inner membrane"/>
    <property type="evidence" value="ECO:0007669"/>
    <property type="project" value="UniProtKB-SubCell"/>
</dbReference>
<evidence type="ECO:0000256" key="9">
    <source>
        <dbReference type="ARBA" id="ARBA00022946"/>
    </source>
</evidence>
<evidence type="ECO:0000313" key="23">
    <source>
        <dbReference type="Proteomes" id="UP001153954"/>
    </source>
</evidence>
<gene>
    <name evidence="22" type="ORF">EEDITHA_LOCUS13677</name>
</gene>
<dbReference type="GO" id="GO:0006897">
    <property type="term" value="P:endocytosis"/>
    <property type="evidence" value="ECO:0007669"/>
    <property type="project" value="TreeGrafter"/>
</dbReference>
<dbReference type="SMART" id="SM00053">
    <property type="entry name" value="DYNc"/>
    <property type="match status" value="1"/>
</dbReference>